<evidence type="ECO:0000313" key="3">
    <source>
        <dbReference type="Proteomes" id="UP000291116"/>
    </source>
</evidence>
<evidence type="ECO:0000259" key="1">
    <source>
        <dbReference type="Pfam" id="PF03070"/>
    </source>
</evidence>
<accession>A0A448ZNF2</accession>
<dbReference type="InterPro" id="IPR016084">
    <property type="entry name" value="Haem_Oase-like_multi-hlx"/>
</dbReference>
<dbReference type="AlphaFoldDB" id="A0A448ZNF2"/>
<dbReference type="CDD" id="cd19365">
    <property type="entry name" value="TenA_C-like"/>
    <property type="match status" value="1"/>
</dbReference>
<dbReference type="SUPFAM" id="SSF48613">
    <property type="entry name" value="Heme oxygenase-like"/>
    <property type="match status" value="1"/>
</dbReference>
<dbReference type="Gene3D" id="1.20.910.10">
    <property type="entry name" value="Heme oxygenase-like"/>
    <property type="match status" value="1"/>
</dbReference>
<dbReference type="Proteomes" id="UP000291116">
    <property type="component" value="Unassembled WGS sequence"/>
</dbReference>
<dbReference type="PANTHER" id="PTHR43198">
    <property type="entry name" value="BIFUNCTIONAL TH2 PROTEIN"/>
    <property type="match status" value="1"/>
</dbReference>
<evidence type="ECO:0000313" key="2">
    <source>
        <dbReference type="EMBL" id="VEU43565.1"/>
    </source>
</evidence>
<proteinExistence type="predicted"/>
<dbReference type="InterPro" id="IPR004305">
    <property type="entry name" value="Thiaminase-2/PQQC"/>
</dbReference>
<dbReference type="InterPro" id="IPR050967">
    <property type="entry name" value="Thiamine_Salvage_TenA"/>
</dbReference>
<sequence>MSNSNRTAAVTAQTFWDVASPLIAVTEKHPFLVSMVDGTLAEENFKYYVVQDALYLKDFADCLRRVADKAPSPADSARLVNFAKGAEECEMELHNSFFKQWNISSPGGTGEGAEDEAQQMPNCLLYTSYMKRVVATESYAQGLAVLLPCFWVYMHVGHVMLKLRKDLANSVNRKPQYDAWIDMYAGEDFEKEVKDFIAMVNAECQRIQEKGLDADEDTAEGSSAADAFKRMQHHFSMGCKLEHMFWDQASTMMQWPKISGM</sequence>
<dbReference type="OrthoDB" id="37730at2759"/>
<feature type="domain" description="Thiaminase-2/PQQC" evidence="1">
    <location>
        <begin position="26"/>
        <end position="214"/>
    </location>
</feature>
<dbReference type="GO" id="GO:0005829">
    <property type="term" value="C:cytosol"/>
    <property type="evidence" value="ECO:0007669"/>
    <property type="project" value="TreeGrafter"/>
</dbReference>
<gene>
    <name evidence="2" type="ORF">PSNMU_V1.4_AUG-EV-PASAV3_0106000</name>
</gene>
<dbReference type="Pfam" id="PF03070">
    <property type="entry name" value="TENA_THI-4"/>
    <property type="match status" value="1"/>
</dbReference>
<dbReference type="GO" id="GO:0006772">
    <property type="term" value="P:thiamine metabolic process"/>
    <property type="evidence" value="ECO:0007669"/>
    <property type="project" value="UniProtKB-ARBA"/>
</dbReference>
<dbReference type="PANTHER" id="PTHR43198:SF2">
    <property type="entry name" value="SI:CH1073-67J19.1-RELATED"/>
    <property type="match status" value="1"/>
</dbReference>
<reference evidence="2 3" key="1">
    <citation type="submission" date="2019-01" db="EMBL/GenBank/DDBJ databases">
        <authorList>
            <person name="Ferrante I. M."/>
        </authorList>
    </citation>
    <scope>NUCLEOTIDE SEQUENCE [LARGE SCALE GENOMIC DNA]</scope>
    <source>
        <strain evidence="2 3">B856</strain>
    </source>
</reference>
<dbReference type="EMBL" id="CAACVS010000564">
    <property type="protein sequence ID" value="VEU43565.1"/>
    <property type="molecule type" value="Genomic_DNA"/>
</dbReference>
<name>A0A448ZNF2_9STRA</name>
<keyword evidence="3" id="KW-1185">Reference proteome</keyword>
<organism evidence="2 3">
    <name type="scientific">Pseudo-nitzschia multistriata</name>
    <dbReference type="NCBI Taxonomy" id="183589"/>
    <lineage>
        <taxon>Eukaryota</taxon>
        <taxon>Sar</taxon>
        <taxon>Stramenopiles</taxon>
        <taxon>Ochrophyta</taxon>
        <taxon>Bacillariophyta</taxon>
        <taxon>Bacillariophyceae</taxon>
        <taxon>Bacillariophycidae</taxon>
        <taxon>Bacillariales</taxon>
        <taxon>Bacillariaceae</taxon>
        <taxon>Pseudo-nitzschia</taxon>
    </lineage>
</organism>
<protein>
    <recommendedName>
        <fullName evidence="1">Thiaminase-2/PQQC domain-containing protein</fullName>
    </recommendedName>
</protein>